<feature type="chain" id="PRO_5003928809" evidence="3">
    <location>
        <begin position="26"/>
        <end position="414"/>
    </location>
</feature>
<dbReference type="CDD" id="cd02696">
    <property type="entry name" value="MurNAc-LAA"/>
    <property type="match status" value="1"/>
</dbReference>
<feature type="compositionally biased region" description="Low complexity" evidence="2">
    <location>
        <begin position="174"/>
        <end position="202"/>
    </location>
</feature>
<evidence type="ECO:0000259" key="4">
    <source>
        <dbReference type="SMART" id="SM00646"/>
    </source>
</evidence>
<dbReference type="PATRIC" id="fig|883156.3.peg.1864"/>
<evidence type="ECO:0000256" key="1">
    <source>
        <dbReference type="ARBA" id="ARBA00022801"/>
    </source>
</evidence>
<keyword evidence="1" id="KW-0378">Hydrolase</keyword>
<gene>
    <name evidence="5" type="ORF">HMPREF9282_01908</name>
</gene>
<evidence type="ECO:0000256" key="2">
    <source>
        <dbReference type="SAM" id="MobiDB-lite"/>
    </source>
</evidence>
<accession>K9DJV4</accession>
<dbReference type="GO" id="GO:0008745">
    <property type="term" value="F:N-acetylmuramoyl-L-alanine amidase activity"/>
    <property type="evidence" value="ECO:0007669"/>
    <property type="project" value="InterPro"/>
</dbReference>
<dbReference type="PANTHER" id="PTHR30404">
    <property type="entry name" value="N-ACETYLMURAMOYL-L-ALANINE AMIDASE"/>
    <property type="match status" value="1"/>
</dbReference>
<proteinExistence type="predicted"/>
<organism evidence="5 6">
    <name type="scientific">Veillonella seminalis ACS-216-V-Col6b</name>
    <dbReference type="NCBI Taxonomy" id="883156"/>
    <lineage>
        <taxon>Bacteria</taxon>
        <taxon>Bacillati</taxon>
        <taxon>Bacillota</taxon>
        <taxon>Negativicutes</taxon>
        <taxon>Veillonellales</taxon>
        <taxon>Veillonellaceae</taxon>
        <taxon>Veillonella</taxon>
    </lineage>
</organism>
<dbReference type="HOGENOM" id="CLU_014322_2_0_9"/>
<evidence type="ECO:0000313" key="5">
    <source>
        <dbReference type="EMBL" id="EKU77690.1"/>
    </source>
</evidence>
<dbReference type="AlphaFoldDB" id="K9DJV4"/>
<evidence type="ECO:0000256" key="3">
    <source>
        <dbReference type="SAM" id="SignalP"/>
    </source>
</evidence>
<dbReference type="InterPro" id="IPR050695">
    <property type="entry name" value="N-acetylmuramoyl_amidase_3"/>
</dbReference>
<protein>
    <submittedName>
        <fullName evidence="5">N-acetylmuramoyl-L-alanine amidase CwlD</fullName>
    </submittedName>
</protein>
<dbReference type="EMBL" id="AHAF01000020">
    <property type="protein sequence ID" value="EKU77690.1"/>
    <property type="molecule type" value="Genomic_DNA"/>
</dbReference>
<keyword evidence="6" id="KW-1185">Reference proteome</keyword>
<sequence length="414" mass="44332">MLRKIWFAVVMAVMILPLWAMSVRAADVTDVKWVTRIDAPIPFVRVVLSLSAPVDASASINKAGTTTTVQLKNAKLKTDDTSITMDKNIVTTTKLSQDGKNVNVVLNTPKSIDVGDINVFSLKKDTVNNRPNRIVIDIQQKGVAPRSVYYGSDKAVKNTTANSGTVNTDKKATTNKTSNSKNTTSTKNTAPAKTTPAVTPKQPTVIATASQPKAVTVNYRTSGGIAGKVITIDPGHGGSDPGAIGPNGTMEKDVTLAISKKLKKALEDKGAIVNMTRTTDVDVYGPNASGPDELQARVDVGTANKSDIFVSVHINSFSNPNVGGITTYYYDKNQYDTRLASRVQAKIADESGFAGDRGIQPGNIYVLRRSLMPAILLELGFISNPKEEALLKQADVQQQFADEVAAGIESYFRG</sequence>
<dbReference type="GO" id="GO:0030288">
    <property type="term" value="C:outer membrane-bounded periplasmic space"/>
    <property type="evidence" value="ECO:0007669"/>
    <property type="project" value="TreeGrafter"/>
</dbReference>
<dbReference type="GO" id="GO:0009253">
    <property type="term" value="P:peptidoglycan catabolic process"/>
    <property type="evidence" value="ECO:0007669"/>
    <property type="project" value="InterPro"/>
</dbReference>
<feature type="region of interest" description="Disordered" evidence="2">
    <location>
        <begin position="158"/>
        <end position="202"/>
    </location>
</feature>
<evidence type="ECO:0000313" key="6">
    <source>
        <dbReference type="Proteomes" id="UP000009891"/>
    </source>
</evidence>
<dbReference type="SUPFAM" id="SSF53187">
    <property type="entry name" value="Zn-dependent exopeptidases"/>
    <property type="match status" value="1"/>
</dbReference>
<reference evidence="5 6" key="1">
    <citation type="submission" date="2012-09" db="EMBL/GenBank/DDBJ databases">
        <title>The Genome Sequence of Veillonella ratti ACS-216-V-COL6B.</title>
        <authorList>
            <consortium name="The Broad Institute Genome Sequencing Platform"/>
            <person name="Earl A."/>
            <person name="Ward D."/>
            <person name="Feldgarden M."/>
            <person name="Gevers D."/>
            <person name="Saerens B."/>
            <person name="Vaneechoutte M."/>
            <person name="Walker B."/>
            <person name="Young S.K."/>
            <person name="Zeng Q."/>
            <person name="Gargeya S."/>
            <person name="Fitzgerald M."/>
            <person name="Haas B."/>
            <person name="Abouelleil A."/>
            <person name="Alvarado L."/>
            <person name="Arachchi H.M."/>
            <person name="Berlin A."/>
            <person name="Chapman S.B."/>
            <person name="Goldberg J."/>
            <person name="Griggs A."/>
            <person name="Gujja S."/>
            <person name="Hansen M."/>
            <person name="Howarth C."/>
            <person name="Imamovic A."/>
            <person name="Larimer J."/>
            <person name="McCowen C."/>
            <person name="Montmayeur A."/>
            <person name="Murphy C."/>
            <person name="Neiman D."/>
            <person name="Pearson M."/>
            <person name="Priest M."/>
            <person name="Roberts A."/>
            <person name="Saif S."/>
            <person name="Shea T."/>
            <person name="Sisk P."/>
            <person name="Sykes S."/>
            <person name="Wortman J."/>
            <person name="Nusbaum C."/>
            <person name="Birren B."/>
        </authorList>
    </citation>
    <scope>NUCLEOTIDE SEQUENCE [LARGE SCALE GENOMIC DNA]</scope>
    <source>
        <strain evidence="5 6">ACS-216-V-Col6b</strain>
    </source>
</reference>
<dbReference type="Proteomes" id="UP000009891">
    <property type="component" value="Unassembled WGS sequence"/>
</dbReference>
<dbReference type="SMART" id="SM00646">
    <property type="entry name" value="Ami_3"/>
    <property type="match status" value="1"/>
</dbReference>
<dbReference type="eggNOG" id="COG0860">
    <property type="taxonomic scope" value="Bacteria"/>
</dbReference>
<feature type="signal peptide" evidence="3">
    <location>
        <begin position="1"/>
        <end position="25"/>
    </location>
</feature>
<name>K9DJV4_9FIRM</name>
<dbReference type="PANTHER" id="PTHR30404:SF0">
    <property type="entry name" value="N-ACETYLMURAMOYL-L-ALANINE AMIDASE AMIC"/>
    <property type="match status" value="1"/>
</dbReference>
<dbReference type="STRING" id="883156.HMPREF9282_01908"/>
<feature type="domain" description="MurNAc-LAA" evidence="4">
    <location>
        <begin position="298"/>
        <end position="409"/>
    </location>
</feature>
<keyword evidence="3" id="KW-0732">Signal</keyword>
<dbReference type="InterPro" id="IPR002508">
    <property type="entry name" value="MurNAc-LAA_cat"/>
</dbReference>
<comment type="caution">
    <text evidence="5">The sequence shown here is derived from an EMBL/GenBank/DDBJ whole genome shotgun (WGS) entry which is preliminary data.</text>
</comment>
<dbReference type="Pfam" id="PF01520">
    <property type="entry name" value="Amidase_3"/>
    <property type="match status" value="1"/>
</dbReference>
<dbReference type="Gene3D" id="3.40.630.40">
    <property type="entry name" value="Zn-dependent exopeptidases"/>
    <property type="match status" value="1"/>
</dbReference>